<dbReference type="Pfam" id="PF13432">
    <property type="entry name" value="TPR_16"/>
    <property type="match status" value="3"/>
</dbReference>
<protein>
    <submittedName>
        <fullName evidence="3">Tfp pilus assembly protein PilF</fullName>
    </submittedName>
</protein>
<dbReference type="Proteomes" id="UP000198281">
    <property type="component" value="Unassembled WGS sequence"/>
</dbReference>
<name>A0A239HU68_9SPHN</name>
<proteinExistence type="predicted"/>
<dbReference type="Gene3D" id="1.25.40.10">
    <property type="entry name" value="Tetratricopeptide repeat domain"/>
    <property type="match status" value="2"/>
</dbReference>
<dbReference type="PANTHER" id="PTHR45586:SF1">
    <property type="entry name" value="LIPOPOLYSACCHARIDE ASSEMBLY PROTEIN B"/>
    <property type="match status" value="1"/>
</dbReference>
<reference evidence="4" key="1">
    <citation type="submission" date="2017-06" db="EMBL/GenBank/DDBJ databases">
        <authorList>
            <person name="Varghese N."/>
            <person name="Submissions S."/>
        </authorList>
    </citation>
    <scope>NUCLEOTIDE SEQUENCE [LARGE SCALE GENOMIC DNA]</scope>
    <source>
        <strain evidence="4">LNB2</strain>
    </source>
</reference>
<dbReference type="SMART" id="SM00028">
    <property type="entry name" value="TPR"/>
    <property type="match status" value="7"/>
</dbReference>
<evidence type="ECO:0000256" key="2">
    <source>
        <dbReference type="ARBA" id="ARBA00022803"/>
    </source>
</evidence>
<sequence length="577" mass="61591">MNFGGRPCRSDGWGSNLAWGEHAGRQYAFPLRGLRLGEVKLRRVRIGKSGAIAAVALALLLGACASREEQAAASAQLADQLLQQGNPAAAAIEVRKALAKRDDVADYWILLARAEMTRRGYAGAVSAYLRALELDRGNLEALHALSELALAGGQLEDAEKYADQLLALNTQNVRALLVKGSIALNRKRFAEANDFADRVLTLDNGNEGGVLLRARILSAETKHGEAAALLEKALEEKGETPALLSGLLDIYRAADDAPNIARTYGRILTLVPDNIGIQFDYARELYRTGKNQEAYAVISELQAKRPDDIGLQGRIVDLWLDAAGEPVPQAEIDRLAAEGSPAIKVAVARYVLEKGKPAEAQRILAPFVRDPVISAANVEAHAIYALSQNALGQGGDALRRVNAVLAFDGTNARALLLRARILLAQGKLDQAVADAQILVRDNPTMLPARLTLAQIYVRRKQGDLANAAYQDALKDFPGNPNILVAYLDYLMAAGKRWQALDAAETFTRRNPKLAAGWKARAAVCVMARDSDCAAASASALKALGAIGTQPAAAPAGARTGALGIAPTASTTQRMEQI</sequence>
<dbReference type="EMBL" id="FZOS01000018">
    <property type="protein sequence ID" value="SNS83764.1"/>
    <property type="molecule type" value="Genomic_DNA"/>
</dbReference>
<accession>A0A239HU68</accession>
<dbReference type="OrthoDB" id="7440612at2"/>
<dbReference type="InterPro" id="IPR019734">
    <property type="entry name" value="TPR_rpt"/>
</dbReference>
<keyword evidence="2" id="KW-0802">TPR repeat</keyword>
<dbReference type="InterPro" id="IPR051012">
    <property type="entry name" value="CellSynth/LPSAsmb/PSIAsmb"/>
</dbReference>
<keyword evidence="4" id="KW-1185">Reference proteome</keyword>
<dbReference type="AlphaFoldDB" id="A0A239HU68"/>
<organism evidence="3 4">
    <name type="scientific">Edaphosphingomonas laterariae</name>
    <dbReference type="NCBI Taxonomy" id="861865"/>
    <lineage>
        <taxon>Bacteria</taxon>
        <taxon>Pseudomonadati</taxon>
        <taxon>Pseudomonadota</taxon>
        <taxon>Alphaproteobacteria</taxon>
        <taxon>Sphingomonadales</taxon>
        <taxon>Rhizorhabdaceae</taxon>
        <taxon>Edaphosphingomonas</taxon>
    </lineage>
</organism>
<evidence type="ECO:0000313" key="4">
    <source>
        <dbReference type="Proteomes" id="UP000198281"/>
    </source>
</evidence>
<dbReference type="PANTHER" id="PTHR45586">
    <property type="entry name" value="TPR REPEAT-CONTAINING PROTEIN PA4667"/>
    <property type="match status" value="1"/>
</dbReference>
<keyword evidence="1" id="KW-0677">Repeat</keyword>
<evidence type="ECO:0000256" key="1">
    <source>
        <dbReference type="ARBA" id="ARBA00022737"/>
    </source>
</evidence>
<evidence type="ECO:0000313" key="3">
    <source>
        <dbReference type="EMBL" id="SNS83764.1"/>
    </source>
</evidence>
<dbReference type="InterPro" id="IPR011990">
    <property type="entry name" value="TPR-like_helical_dom_sf"/>
</dbReference>
<gene>
    <name evidence="3" type="ORF">SAMN06295912_11876</name>
</gene>
<dbReference type="SUPFAM" id="SSF48452">
    <property type="entry name" value="TPR-like"/>
    <property type="match status" value="2"/>
</dbReference>